<feature type="non-terminal residue" evidence="8">
    <location>
        <position position="752"/>
    </location>
</feature>
<dbReference type="Gene3D" id="3.40.50.720">
    <property type="entry name" value="NAD(P)-binding Rossmann-like Domain"/>
    <property type="match status" value="4"/>
</dbReference>
<dbReference type="InterPro" id="IPR057326">
    <property type="entry name" value="KR_dom"/>
</dbReference>
<dbReference type="PANTHER" id="PTHR42898">
    <property type="entry name" value="TROPINONE REDUCTASE"/>
    <property type="match status" value="1"/>
</dbReference>
<accession>A0AAE0EH65</accession>
<dbReference type="PROSITE" id="PS00061">
    <property type="entry name" value="ADH_SHORT"/>
    <property type="match status" value="2"/>
</dbReference>
<comment type="catalytic activity">
    <reaction evidence="4">
        <text>21-O-acetyl-isomeliandiol + A = (21S)-21-acetoxyl-apo-melianone + AH2</text>
        <dbReference type="Rhea" id="RHEA:80307"/>
        <dbReference type="ChEBI" id="CHEBI:13193"/>
        <dbReference type="ChEBI" id="CHEBI:17499"/>
        <dbReference type="ChEBI" id="CHEBI:231455"/>
        <dbReference type="ChEBI" id="CHEBI:231456"/>
    </reaction>
    <physiologicalReaction direction="left-to-right" evidence="4">
        <dbReference type="Rhea" id="RHEA:80308"/>
    </physiologicalReaction>
</comment>
<dbReference type="Pfam" id="PF13561">
    <property type="entry name" value="adh_short_C2"/>
    <property type="match status" value="4"/>
</dbReference>
<dbReference type="PANTHER" id="PTHR42898:SF6">
    <property type="entry name" value="NADP-DEPENDENT MANNITOL DEHYDROGENASE"/>
    <property type="match status" value="1"/>
</dbReference>
<evidence type="ECO:0000256" key="3">
    <source>
        <dbReference type="ARBA" id="ARBA00025714"/>
    </source>
</evidence>
<feature type="domain" description="Ketoreductase" evidence="7">
    <location>
        <begin position="174"/>
        <end position="357"/>
    </location>
</feature>
<comment type="caution">
    <text evidence="8">The sequence shown here is derived from an EMBL/GenBank/DDBJ whole genome shotgun (WGS) entry which is preliminary data.</text>
</comment>
<protein>
    <recommendedName>
        <fullName evidence="5">(21S)-21-acetoxyl-apo-melianone synthase SDR</fullName>
    </recommendedName>
    <alternativeName>
        <fullName evidence="6">Short chain dehydrogenase-reductase</fullName>
    </alternativeName>
</protein>
<evidence type="ECO:0000256" key="5">
    <source>
        <dbReference type="ARBA" id="ARBA00071958"/>
    </source>
</evidence>
<organism evidence="8 9">
    <name type="scientific">Dipteronia sinensis</name>
    <dbReference type="NCBI Taxonomy" id="43782"/>
    <lineage>
        <taxon>Eukaryota</taxon>
        <taxon>Viridiplantae</taxon>
        <taxon>Streptophyta</taxon>
        <taxon>Embryophyta</taxon>
        <taxon>Tracheophyta</taxon>
        <taxon>Spermatophyta</taxon>
        <taxon>Magnoliopsida</taxon>
        <taxon>eudicotyledons</taxon>
        <taxon>Gunneridae</taxon>
        <taxon>Pentapetalae</taxon>
        <taxon>rosids</taxon>
        <taxon>malvids</taxon>
        <taxon>Sapindales</taxon>
        <taxon>Sapindaceae</taxon>
        <taxon>Hippocastanoideae</taxon>
        <taxon>Acereae</taxon>
        <taxon>Dipteronia</taxon>
    </lineage>
</organism>
<sequence length="752" mass="81039">LNILVNNVGLPISKETVDTTAEDISTVMGTNFESGYHLCQLSHPLLKASGNGSIVFISSVAGIVSLPLLSIYAASKGAVNQVTKNLACEWSKDNIRVNAVAPWVTRTSLFEPAMQKLDEILSGTPIRRPGEPNEDSSLVAFLCFQAASYITGRVICVDGGLTANGYQRWSLKGKTALVTGGTRGIGYAIVEELARFGATVHMCSRNQKEIDERIQEWENKGFKVTGSVCDLTSRADREKLIETVSSVFDGNLNILVNNAGTVTLKKLSEHTSEDYSKIMSTNIDCPYHLCQLAHPLLKATENASIIFISSVAGTVGLPNISAYAASKGTINQITKNLACEWAKDKIRTNTVSPWGVRTTIVEPVLDDPVLLGFAMLMSQTPIARMADPSEISSLVAFLCLPTASYINGQVILVDGGFSAGRLIIDSLFSLQKDPVIKQKIDRSVSRHPMGRVGEPNEVSSLVAFLCFSAASYITGQVICVDGGFTREKRMSEYRNQRWSLKGMTALVTGGTKGIGYAIVEELAGFGAIVHTCSRNETELNDRIQEWQSKGLEVSGSVCDLKIRAQRDKLMETVSSLFDGKLNILVNNAGIASSKETTEVTAEDFSNVMCNNFESGYHLCQLGHPLLKASGNGNIVFISSVASLVAIPLCSLYASTKGAMNQVTKNLACEWAKDNIRVNSIAPGVIRTPLIDVAEENSEVKKLVSHLISRTPISRAGKPEEVSSAVAFLCFPAASYITGQVLYVDGGYTVTGI</sequence>
<dbReference type="SMART" id="SM00822">
    <property type="entry name" value="PKS_KR"/>
    <property type="match status" value="1"/>
</dbReference>
<keyword evidence="2" id="KW-0560">Oxidoreductase</keyword>
<dbReference type="GO" id="GO:0016491">
    <property type="term" value="F:oxidoreductase activity"/>
    <property type="evidence" value="ECO:0007669"/>
    <property type="project" value="UniProtKB-KW"/>
</dbReference>
<dbReference type="AlphaFoldDB" id="A0AAE0EH65"/>
<dbReference type="EMBL" id="JANJYJ010000002">
    <property type="protein sequence ID" value="KAK3226315.1"/>
    <property type="molecule type" value="Genomic_DNA"/>
</dbReference>
<evidence type="ECO:0000256" key="2">
    <source>
        <dbReference type="ARBA" id="ARBA00023002"/>
    </source>
</evidence>
<dbReference type="PRINTS" id="PR00080">
    <property type="entry name" value="SDRFAMILY"/>
</dbReference>
<evidence type="ECO:0000313" key="9">
    <source>
        <dbReference type="Proteomes" id="UP001281410"/>
    </source>
</evidence>
<evidence type="ECO:0000259" key="7">
    <source>
        <dbReference type="SMART" id="SM00822"/>
    </source>
</evidence>
<dbReference type="PRINTS" id="PR00081">
    <property type="entry name" value="GDHRDH"/>
</dbReference>
<dbReference type="SUPFAM" id="SSF51735">
    <property type="entry name" value="NAD(P)-binding Rossmann-fold domains"/>
    <property type="match status" value="4"/>
</dbReference>
<evidence type="ECO:0000256" key="1">
    <source>
        <dbReference type="ARBA" id="ARBA00022857"/>
    </source>
</evidence>
<dbReference type="Proteomes" id="UP001281410">
    <property type="component" value="Unassembled WGS sequence"/>
</dbReference>
<keyword evidence="1" id="KW-0521">NADP</keyword>
<dbReference type="InterPro" id="IPR045000">
    <property type="entry name" value="TR"/>
</dbReference>
<evidence type="ECO:0000256" key="6">
    <source>
        <dbReference type="ARBA" id="ARBA00079187"/>
    </source>
</evidence>
<comment type="similarity">
    <text evidence="3">Belongs to the short-chain dehydrogenases/reductases (SDR) family. SDR65C subfamily.</text>
</comment>
<evidence type="ECO:0000313" key="8">
    <source>
        <dbReference type="EMBL" id="KAK3226315.1"/>
    </source>
</evidence>
<dbReference type="InterPro" id="IPR036291">
    <property type="entry name" value="NAD(P)-bd_dom_sf"/>
</dbReference>
<reference evidence="8" key="1">
    <citation type="journal article" date="2023" name="Plant J.">
        <title>Genome sequences and population genomics provide insights into the demographic history, inbreeding, and mutation load of two 'living fossil' tree species of Dipteronia.</title>
        <authorList>
            <person name="Feng Y."/>
            <person name="Comes H.P."/>
            <person name="Chen J."/>
            <person name="Zhu S."/>
            <person name="Lu R."/>
            <person name="Zhang X."/>
            <person name="Li P."/>
            <person name="Qiu J."/>
            <person name="Olsen K.M."/>
            <person name="Qiu Y."/>
        </authorList>
    </citation>
    <scope>NUCLEOTIDE SEQUENCE</scope>
    <source>
        <strain evidence="8">NBL</strain>
    </source>
</reference>
<keyword evidence="9" id="KW-1185">Reference proteome</keyword>
<name>A0AAE0EH65_9ROSI</name>
<dbReference type="FunFam" id="3.40.50.720:FF:000084">
    <property type="entry name" value="Short-chain dehydrogenase reductase"/>
    <property type="match status" value="3"/>
</dbReference>
<evidence type="ECO:0000256" key="4">
    <source>
        <dbReference type="ARBA" id="ARBA00052082"/>
    </source>
</evidence>
<proteinExistence type="inferred from homology"/>
<dbReference type="InterPro" id="IPR020904">
    <property type="entry name" value="Sc_DH/Rdtase_CS"/>
</dbReference>
<dbReference type="InterPro" id="IPR002347">
    <property type="entry name" value="SDR_fam"/>
</dbReference>
<gene>
    <name evidence="8" type="ORF">Dsin_006177</name>
</gene>